<dbReference type="PANTHER" id="PTHR42718">
    <property type="entry name" value="MAJOR FACILITATOR SUPERFAMILY MULTIDRUG TRANSPORTER MFSC"/>
    <property type="match status" value="1"/>
</dbReference>
<dbReference type="Pfam" id="PF07690">
    <property type="entry name" value="MFS_1"/>
    <property type="match status" value="1"/>
</dbReference>
<feature type="transmembrane region" description="Helical" evidence="5">
    <location>
        <begin position="50"/>
        <end position="72"/>
    </location>
</feature>
<protein>
    <submittedName>
        <fullName evidence="7">Unannotated protein</fullName>
    </submittedName>
</protein>
<dbReference type="InterPro" id="IPR036259">
    <property type="entry name" value="MFS_trans_sf"/>
</dbReference>
<dbReference type="EMBL" id="CAFBMH010000038">
    <property type="protein sequence ID" value="CAB4907595.1"/>
    <property type="molecule type" value="Genomic_DNA"/>
</dbReference>
<feature type="transmembrane region" description="Helical" evidence="5">
    <location>
        <begin position="307"/>
        <end position="325"/>
    </location>
</feature>
<evidence type="ECO:0000256" key="1">
    <source>
        <dbReference type="ARBA" id="ARBA00004141"/>
    </source>
</evidence>
<dbReference type="InterPro" id="IPR005829">
    <property type="entry name" value="Sugar_transporter_CS"/>
</dbReference>
<dbReference type="InterPro" id="IPR011701">
    <property type="entry name" value="MFS"/>
</dbReference>
<feature type="transmembrane region" description="Helical" evidence="5">
    <location>
        <begin position="362"/>
        <end position="389"/>
    </location>
</feature>
<evidence type="ECO:0000256" key="4">
    <source>
        <dbReference type="ARBA" id="ARBA00023136"/>
    </source>
</evidence>
<feature type="transmembrane region" description="Helical" evidence="5">
    <location>
        <begin position="337"/>
        <end position="356"/>
    </location>
</feature>
<dbReference type="GO" id="GO:0016020">
    <property type="term" value="C:membrane"/>
    <property type="evidence" value="ECO:0007669"/>
    <property type="project" value="UniProtKB-SubCell"/>
</dbReference>
<evidence type="ECO:0000313" key="8">
    <source>
        <dbReference type="EMBL" id="CAB4907595.1"/>
    </source>
</evidence>
<evidence type="ECO:0000313" key="7">
    <source>
        <dbReference type="EMBL" id="CAB4827345.1"/>
    </source>
</evidence>
<dbReference type="PROSITE" id="PS00216">
    <property type="entry name" value="SUGAR_TRANSPORT_1"/>
    <property type="match status" value="1"/>
</dbReference>
<name>A0A6J7A399_9ZZZZ</name>
<dbReference type="Gene3D" id="1.20.1250.20">
    <property type="entry name" value="MFS general substrate transporter like domains"/>
    <property type="match status" value="1"/>
</dbReference>
<evidence type="ECO:0000313" key="9">
    <source>
        <dbReference type="EMBL" id="CAB4990678.1"/>
    </source>
</evidence>
<sequence>MSAGGAIDQIPRRAWIVLTVVSLCSVQSPLSQSILNVAFPRLRDAFSDTPAATLSWVISAYAITAAATLVIAGVMADRYGRKRILLIGGIGFGVTSIACGLSGSVGFLLAMRVLQALFGALLTPAGASLVLREFPTTRRATAIAAWAASGSVATAIGPTLGAVLVDKGGWRWAFWINTPFTFVGVVLVYLLVTEMPREDRPFPDLWSVPLIMASVSGIILGVSQSGRWGWSDARTIGSILIGSLFGAYLIRRSARHPRPMLDLELFRFGPFRLANIASIVFGSTFFAVFFGFPRFTQEVWGYGVRDAGLLLLPIPIAGMMFNGLAGKFADTHGHRPVMMAGGFLQFLGGVVMLIGVTAEPNVLLWILALSLVGLGTSLIWPAIFGNTVLGVPPERYGEVTSINQTAQRMANAAGAAIAVSVVGEAAFDGVGPYTRIFALTAIGGLLAVALGWFMGDRRPAGAAAVKPSVG</sequence>
<comment type="subcellular location">
    <subcellularLocation>
        <location evidence="1">Membrane</location>
        <topology evidence="1">Multi-pass membrane protein</topology>
    </subcellularLocation>
</comment>
<gene>
    <name evidence="7" type="ORF">UFOPK3139_01120</name>
    <name evidence="8" type="ORF">UFOPK3543_01263</name>
    <name evidence="9" type="ORF">UFOPK3967_00981</name>
</gene>
<feature type="transmembrane region" description="Helical" evidence="5">
    <location>
        <begin position="271"/>
        <end position="292"/>
    </location>
</feature>
<organism evidence="7">
    <name type="scientific">freshwater metagenome</name>
    <dbReference type="NCBI Taxonomy" id="449393"/>
    <lineage>
        <taxon>unclassified sequences</taxon>
        <taxon>metagenomes</taxon>
        <taxon>ecological metagenomes</taxon>
    </lineage>
</organism>
<feature type="transmembrane region" description="Helical" evidence="5">
    <location>
        <begin position="204"/>
        <end position="222"/>
    </location>
</feature>
<accession>A0A6J7A399</accession>
<dbReference type="InterPro" id="IPR020846">
    <property type="entry name" value="MFS_dom"/>
</dbReference>
<dbReference type="CDD" id="cd17321">
    <property type="entry name" value="MFS_MMR_MDR_like"/>
    <property type="match status" value="1"/>
</dbReference>
<evidence type="ECO:0000259" key="6">
    <source>
        <dbReference type="PROSITE" id="PS50850"/>
    </source>
</evidence>
<feature type="transmembrane region" description="Helical" evidence="5">
    <location>
        <begin position="170"/>
        <end position="192"/>
    </location>
</feature>
<dbReference type="EMBL" id="CAFBOS010000046">
    <property type="protein sequence ID" value="CAB4990678.1"/>
    <property type="molecule type" value="Genomic_DNA"/>
</dbReference>
<evidence type="ECO:0000256" key="2">
    <source>
        <dbReference type="ARBA" id="ARBA00022692"/>
    </source>
</evidence>
<feature type="transmembrane region" description="Helical" evidence="5">
    <location>
        <begin position="84"/>
        <end position="107"/>
    </location>
</feature>
<feature type="transmembrane region" description="Helical" evidence="5">
    <location>
        <begin position="113"/>
        <end position="131"/>
    </location>
</feature>
<dbReference type="AlphaFoldDB" id="A0A6J7A399"/>
<evidence type="ECO:0000256" key="3">
    <source>
        <dbReference type="ARBA" id="ARBA00022989"/>
    </source>
</evidence>
<evidence type="ECO:0000256" key="5">
    <source>
        <dbReference type="SAM" id="Phobius"/>
    </source>
</evidence>
<dbReference type="Gene3D" id="1.20.1720.10">
    <property type="entry name" value="Multidrug resistance protein D"/>
    <property type="match status" value="1"/>
</dbReference>
<keyword evidence="4 5" id="KW-0472">Membrane</keyword>
<dbReference type="PROSITE" id="PS50850">
    <property type="entry name" value="MFS"/>
    <property type="match status" value="1"/>
</dbReference>
<feature type="domain" description="Major facilitator superfamily (MFS) profile" evidence="6">
    <location>
        <begin position="17"/>
        <end position="459"/>
    </location>
</feature>
<dbReference type="SUPFAM" id="SSF103473">
    <property type="entry name" value="MFS general substrate transporter"/>
    <property type="match status" value="1"/>
</dbReference>
<dbReference type="GO" id="GO:0022857">
    <property type="term" value="F:transmembrane transporter activity"/>
    <property type="evidence" value="ECO:0007669"/>
    <property type="project" value="InterPro"/>
</dbReference>
<proteinExistence type="predicted"/>
<dbReference type="EMBL" id="CAFABA010000036">
    <property type="protein sequence ID" value="CAB4827345.1"/>
    <property type="molecule type" value="Genomic_DNA"/>
</dbReference>
<keyword evidence="2 5" id="KW-0812">Transmembrane</keyword>
<feature type="transmembrane region" description="Helical" evidence="5">
    <location>
        <begin position="143"/>
        <end position="164"/>
    </location>
</feature>
<feature type="transmembrane region" description="Helical" evidence="5">
    <location>
        <begin position="12"/>
        <end position="30"/>
    </location>
</feature>
<feature type="transmembrane region" description="Helical" evidence="5">
    <location>
        <begin position="433"/>
        <end position="453"/>
    </location>
</feature>
<dbReference type="PANTHER" id="PTHR42718:SF48">
    <property type="entry name" value="CONSERVED TWO-DOMAIN MEMBRANE PROTEIN-RELATED"/>
    <property type="match status" value="1"/>
</dbReference>
<keyword evidence="3 5" id="KW-1133">Transmembrane helix</keyword>
<reference evidence="7" key="1">
    <citation type="submission" date="2020-05" db="EMBL/GenBank/DDBJ databases">
        <authorList>
            <person name="Chiriac C."/>
            <person name="Salcher M."/>
            <person name="Ghai R."/>
            <person name="Kavagutti S V."/>
        </authorList>
    </citation>
    <scope>NUCLEOTIDE SEQUENCE</scope>
</reference>